<dbReference type="PANTHER" id="PTHR19332">
    <property type="entry name" value="PEROXISOMAL MEMBRANE PROTEIN PEX13"/>
    <property type="match status" value="1"/>
</dbReference>
<accession>A0A7S2X2U1</accession>
<evidence type="ECO:0000313" key="9">
    <source>
        <dbReference type="EMBL" id="CAD9722163.1"/>
    </source>
</evidence>
<evidence type="ECO:0000256" key="1">
    <source>
        <dbReference type="ARBA" id="ARBA00006033"/>
    </source>
</evidence>
<comment type="similarity">
    <text evidence="1">Belongs to the peroxin-13 family.</text>
</comment>
<evidence type="ECO:0000256" key="8">
    <source>
        <dbReference type="ARBA" id="ARBA00046271"/>
    </source>
</evidence>
<evidence type="ECO:0000256" key="7">
    <source>
        <dbReference type="ARBA" id="ARBA00029693"/>
    </source>
</evidence>
<dbReference type="GO" id="GO:1990429">
    <property type="term" value="C:peroxisomal importomer complex"/>
    <property type="evidence" value="ECO:0007669"/>
    <property type="project" value="TreeGrafter"/>
</dbReference>
<keyword evidence="2" id="KW-0813">Transport</keyword>
<dbReference type="EMBL" id="HBHM01001821">
    <property type="protein sequence ID" value="CAD9722163.1"/>
    <property type="molecule type" value="Transcribed_RNA"/>
</dbReference>
<evidence type="ECO:0000256" key="5">
    <source>
        <dbReference type="ARBA" id="ARBA00023136"/>
    </source>
</evidence>
<dbReference type="GO" id="GO:0016560">
    <property type="term" value="P:protein import into peroxisome matrix, docking"/>
    <property type="evidence" value="ECO:0007669"/>
    <property type="project" value="InterPro"/>
</dbReference>
<keyword evidence="4" id="KW-0811">Translocation</keyword>
<name>A0A7S2X2U1_9CHLO</name>
<comment type="subcellular location">
    <subcellularLocation>
        <location evidence="8">Peroxisome membrane</location>
    </subcellularLocation>
</comment>
<dbReference type="PANTHER" id="PTHR19332:SF1">
    <property type="entry name" value="PEROXISOMAL MEMBRANE PROTEIN PEX13"/>
    <property type="match status" value="1"/>
</dbReference>
<evidence type="ECO:0000256" key="4">
    <source>
        <dbReference type="ARBA" id="ARBA00023010"/>
    </source>
</evidence>
<keyword evidence="3" id="KW-0653">Protein transport</keyword>
<dbReference type="GO" id="GO:0005778">
    <property type="term" value="C:peroxisomal membrane"/>
    <property type="evidence" value="ECO:0007669"/>
    <property type="project" value="UniProtKB-SubCell"/>
</dbReference>
<reference evidence="9" key="1">
    <citation type="submission" date="2021-01" db="EMBL/GenBank/DDBJ databases">
        <authorList>
            <person name="Corre E."/>
            <person name="Pelletier E."/>
            <person name="Niang G."/>
            <person name="Scheremetjew M."/>
            <person name="Finn R."/>
            <person name="Kale V."/>
            <person name="Holt S."/>
            <person name="Cochrane G."/>
            <person name="Meng A."/>
            <person name="Brown T."/>
            <person name="Cohen L."/>
        </authorList>
    </citation>
    <scope>NUCLEOTIDE SEQUENCE</scope>
    <source>
        <strain evidence="9">RCC2335</strain>
    </source>
</reference>
<organism evidence="9">
    <name type="scientific">Chloropicon roscoffensis</name>
    <dbReference type="NCBI Taxonomy" id="1461544"/>
    <lineage>
        <taxon>Eukaryota</taxon>
        <taxon>Viridiplantae</taxon>
        <taxon>Chlorophyta</taxon>
        <taxon>Chloropicophyceae</taxon>
        <taxon>Chloropicales</taxon>
        <taxon>Chloropicaceae</taxon>
        <taxon>Chloropicon</taxon>
    </lineage>
</organism>
<protein>
    <recommendedName>
        <fullName evidence="7">Peroxin-13</fullName>
    </recommendedName>
</protein>
<evidence type="ECO:0000256" key="6">
    <source>
        <dbReference type="ARBA" id="ARBA00023140"/>
    </source>
</evidence>
<dbReference type="InterPro" id="IPR035463">
    <property type="entry name" value="Pex13"/>
</dbReference>
<sequence length="190" mass="19112">MYGGGMYGGGMYGGGYGGMGGMYGGGYGMGGMGMGGMGGMYGGMQPGMQGGPPAPPSGWQTLLRLLHTVMDLFGRITFLVDENVHALNFFISAVLMLVDRSGSLYAELARFILRMLGIKIPKSLRPPPPPPQMNGAMNGGMGGMGMGMGGMNGMGGVGMGGVGVNGMGSAAASQAAAASSDLASEFLKKE</sequence>
<proteinExistence type="inferred from homology"/>
<keyword evidence="6" id="KW-0576">Peroxisome</keyword>
<gene>
    <name evidence="9" type="ORF">CROS1312_LOCUS1431</name>
</gene>
<keyword evidence="5" id="KW-0472">Membrane</keyword>
<evidence type="ECO:0000256" key="2">
    <source>
        <dbReference type="ARBA" id="ARBA00022448"/>
    </source>
</evidence>
<dbReference type="AlphaFoldDB" id="A0A7S2X2U1"/>
<evidence type="ECO:0000256" key="3">
    <source>
        <dbReference type="ARBA" id="ARBA00022927"/>
    </source>
</evidence>